<dbReference type="GO" id="GO:0140098">
    <property type="term" value="F:catalytic activity, acting on RNA"/>
    <property type="evidence" value="ECO:0007669"/>
    <property type="project" value="UniProtKB-ARBA"/>
</dbReference>
<dbReference type="CDD" id="cd02869">
    <property type="entry name" value="PseudoU_synth_RluA_like"/>
    <property type="match status" value="1"/>
</dbReference>
<dbReference type="PANTHER" id="PTHR21600">
    <property type="entry name" value="MITOCHONDRIAL RNA PSEUDOURIDINE SYNTHASE"/>
    <property type="match status" value="1"/>
</dbReference>
<dbReference type="InterPro" id="IPR050188">
    <property type="entry name" value="RluA_PseudoU_synthase"/>
</dbReference>
<evidence type="ECO:0000256" key="3">
    <source>
        <dbReference type="PIRSR" id="PIRSR606225-1"/>
    </source>
</evidence>
<dbReference type="PROSITE" id="PS01129">
    <property type="entry name" value="PSI_RLU"/>
    <property type="match status" value="1"/>
</dbReference>
<dbReference type="PROSITE" id="PS50889">
    <property type="entry name" value="S4"/>
    <property type="match status" value="1"/>
</dbReference>
<feature type="domain" description="Pseudouridine synthase RsuA/RluA-like" evidence="6">
    <location>
        <begin position="87"/>
        <end position="242"/>
    </location>
</feature>
<dbReference type="InterPro" id="IPR020103">
    <property type="entry name" value="PsdUridine_synth_cat_dom_sf"/>
</dbReference>
<dbReference type="GO" id="GO:0000455">
    <property type="term" value="P:enzyme-directed rRNA pseudouridine synthesis"/>
    <property type="evidence" value="ECO:0007669"/>
    <property type="project" value="TreeGrafter"/>
</dbReference>
<evidence type="ECO:0000256" key="5">
    <source>
        <dbReference type="RuleBase" id="RU362028"/>
    </source>
</evidence>
<evidence type="ECO:0000256" key="2">
    <source>
        <dbReference type="ARBA" id="ARBA00023235"/>
    </source>
</evidence>
<proteinExistence type="inferred from homology"/>
<dbReference type="InterPro" id="IPR006225">
    <property type="entry name" value="PsdUridine_synth_RluC/D"/>
</dbReference>
<comment type="catalytic activity">
    <reaction evidence="5">
        <text>a uridine in RNA = a pseudouridine in RNA</text>
        <dbReference type="Rhea" id="RHEA:48348"/>
        <dbReference type="Rhea" id="RHEA-COMP:12068"/>
        <dbReference type="Rhea" id="RHEA-COMP:12069"/>
        <dbReference type="ChEBI" id="CHEBI:65314"/>
        <dbReference type="ChEBI" id="CHEBI:65315"/>
    </reaction>
</comment>
<gene>
    <name evidence="7" type="ORF">ABUS76_00900</name>
</gene>
<dbReference type="PANTHER" id="PTHR21600:SF44">
    <property type="entry name" value="RIBOSOMAL LARGE SUBUNIT PSEUDOURIDINE SYNTHASE D"/>
    <property type="match status" value="1"/>
</dbReference>
<dbReference type="InterPro" id="IPR006145">
    <property type="entry name" value="PsdUridine_synth_RsuA/RluA"/>
</dbReference>
<dbReference type="SUPFAM" id="SSF55174">
    <property type="entry name" value="Alpha-L RNA-binding motif"/>
    <property type="match status" value="1"/>
</dbReference>
<evidence type="ECO:0000256" key="1">
    <source>
        <dbReference type="ARBA" id="ARBA00010876"/>
    </source>
</evidence>
<dbReference type="InterPro" id="IPR006224">
    <property type="entry name" value="PsdUridine_synth_RluA-like_CS"/>
</dbReference>
<name>A0AAU7ZXK1_9FLAO</name>
<evidence type="ECO:0000256" key="4">
    <source>
        <dbReference type="PROSITE-ProRule" id="PRU00182"/>
    </source>
</evidence>
<keyword evidence="2 5" id="KW-0413">Isomerase</keyword>
<dbReference type="NCBIfam" id="TIGR00005">
    <property type="entry name" value="rluA_subfam"/>
    <property type="match status" value="1"/>
</dbReference>
<dbReference type="GO" id="GO:0009982">
    <property type="term" value="F:pseudouridine synthase activity"/>
    <property type="evidence" value="ECO:0007669"/>
    <property type="project" value="InterPro"/>
</dbReference>
<dbReference type="Gene3D" id="3.30.2350.10">
    <property type="entry name" value="Pseudouridine synthase"/>
    <property type="match status" value="1"/>
</dbReference>
<comment type="function">
    <text evidence="5">Responsible for synthesis of pseudouridine from uracil.</text>
</comment>
<sequence>MYKNFFICYFFFFSFRIDIYLKNILSISRNKIHNIINNKKIFVNNIIINKNFFLKRYDVILIIINNKFKKNIKNIKNIKILYEDNFLIIVNKPTNLIVHPTIINNNNTLINYFLLKYNKLPYINFYRIGIVNRLDKDTTGIVIIAKNLNILLKLQKQFKKRLVKKKYIAIVNGNNMLFKKKIIKNYLLKSKKKKNKVIISNNKKLGKFSITKLKVYKKLKFHTIIKCYPKTGRTHQIRVHLNSINYSIFNDKLYNNNSNINNNNNYKLLFKKSFFILNRHALHSYYIKFTHPFLKKKIILRCNIPIDFKNFILL</sequence>
<dbReference type="EMBL" id="CP158689">
    <property type="protein sequence ID" value="XCC45301.1"/>
    <property type="molecule type" value="Genomic_DNA"/>
</dbReference>
<evidence type="ECO:0000259" key="6">
    <source>
        <dbReference type="Pfam" id="PF00849"/>
    </source>
</evidence>
<dbReference type="SUPFAM" id="SSF55120">
    <property type="entry name" value="Pseudouridine synthase"/>
    <property type="match status" value="1"/>
</dbReference>
<dbReference type="GO" id="GO:0003723">
    <property type="term" value="F:RNA binding"/>
    <property type="evidence" value="ECO:0007669"/>
    <property type="project" value="UniProtKB-KW"/>
</dbReference>
<dbReference type="Pfam" id="PF00849">
    <property type="entry name" value="PseudoU_synth_2"/>
    <property type="match status" value="1"/>
</dbReference>
<comment type="similarity">
    <text evidence="1 5">Belongs to the pseudouridine synthase RluA family.</text>
</comment>
<dbReference type="AlphaFoldDB" id="A0AAU7ZXK1"/>
<protein>
    <recommendedName>
        <fullName evidence="5">Pseudouridine synthase</fullName>
        <ecNumber evidence="5">5.4.99.-</ecNumber>
    </recommendedName>
</protein>
<dbReference type="EC" id="5.4.99.-" evidence="5"/>
<accession>A0AAU7ZXK1</accession>
<reference evidence="7" key="1">
    <citation type="submission" date="2024-06" db="EMBL/GenBank/DDBJ databases">
        <title>Diversity, functionality, and evolutionary history of bacterial symbionts in false click beetles (Coleoptera, Throscidae).</title>
        <authorList>
            <person name="Wierz J.C."/>
            <person name="Malm H."/>
            <person name="Kaltenpoth M."/>
            <person name="Engl T."/>
        </authorList>
    </citation>
    <scope>NUCLEOTIDE SEQUENCE</scope>
    <source>
        <strain evidence="7">Ttur</strain>
    </source>
</reference>
<feature type="active site" evidence="3">
    <location>
        <position position="135"/>
    </location>
</feature>
<keyword evidence="4" id="KW-0694">RNA-binding</keyword>
<evidence type="ECO:0000313" key="7">
    <source>
        <dbReference type="EMBL" id="XCC45301.1"/>
    </source>
</evidence>
<organism evidence="7">
    <name type="scientific">Candidatus Shikimatogenerans sp. Ttur</name>
    <dbReference type="NCBI Taxonomy" id="3158569"/>
    <lineage>
        <taxon>Bacteria</taxon>
        <taxon>Pseudomonadati</taxon>
        <taxon>Bacteroidota</taxon>
        <taxon>Flavobacteriia</taxon>
        <taxon>Flavobacteriales</taxon>
        <taxon>Candidatus Shikimatogenerans</taxon>
    </lineage>
</organism>